<dbReference type="PANTHER" id="PTHR22946">
    <property type="entry name" value="DIENELACTONE HYDROLASE DOMAIN-CONTAINING PROTEIN-RELATED"/>
    <property type="match status" value="1"/>
</dbReference>
<feature type="domain" description="AB hydrolase-1" evidence="2">
    <location>
        <begin position="178"/>
        <end position="383"/>
    </location>
</feature>
<protein>
    <submittedName>
        <fullName evidence="3">2,6-dihydropseudooxynicotine hydrolase</fullName>
    </submittedName>
</protein>
<keyword evidence="4" id="KW-1185">Reference proteome</keyword>
<evidence type="ECO:0000313" key="3">
    <source>
        <dbReference type="EMBL" id="KAH8698478.1"/>
    </source>
</evidence>
<dbReference type="Gene3D" id="3.40.50.1820">
    <property type="entry name" value="alpha/beta hydrolase"/>
    <property type="match status" value="1"/>
</dbReference>
<name>A0AAD4KWJ1_9EURO</name>
<gene>
    <name evidence="3" type="ORF">BGW36DRAFT_294356</name>
</gene>
<dbReference type="InterPro" id="IPR029058">
    <property type="entry name" value="AB_hydrolase_fold"/>
</dbReference>
<dbReference type="EMBL" id="JAJTJA010000005">
    <property type="protein sequence ID" value="KAH8698478.1"/>
    <property type="molecule type" value="Genomic_DNA"/>
</dbReference>
<dbReference type="InterPro" id="IPR050261">
    <property type="entry name" value="FrsA_esterase"/>
</dbReference>
<dbReference type="RefSeq" id="XP_046072942.1">
    <property type="nucleotide sequence ID" value="XM_046211089.1"/>
</dbReference>
<comment type="similarity">
    <text evidence="1">Belongs to the AB hydrolase superfamily. FUS2 hydrolase family.</text>
</comment>
<dbReference type="PANTHER" id="PTHR22946:SF12">
    <property type="entry name" value="CONIDIAL PIGMENT BIOSYNTHESIS PROTEIN AYG1 (AFU_ORTHOLOGUE AFUA_2G17550)"/>
    <property type="match status" value="1"/>
</dbReference>
<dbReference type="GeneID" id="70241376"/>
<dbReference type="Gene3D" id="1.20.1440.110">
    <property type="entry name" value="acylaminoacyl peptidase"/>
    <property type="match status" value="1"/>
</dbReference>
<organism evidence="3 4">
    <name type="scientific">Talaromyces proteolyticus</name>
    <dbReference type="NCBI Taxonomy" id="1131652"/>
    <lineage>
        <taxon>Eukaryota</taxon>
        <taxon>Fungi</taxon>
        <taxon>Dikarya</taxon>
        <taxon>Ascomycota</taxon>
        <taxon>Pezizomycotina</taxon>
        <taxon>Eurotiomycetes</taxon>
        <taxon>Eurotiomycetidae</taxon>
        <taxon>Eurotiales</taxon>
        <taxon>Trichocomaceae</taxon>
        <taxon>Talaromyces</taxon>
        <taxon>Talaromyces sect. Bacilispori</taxon>
    </lineage>
</organism>
<evidence type="ECO:0000259" key="2">
    <source>
        <dbReference type="Pfam" id="PF12697"/>
    </source>
</evidence>
<reference evidence="3" key="1">
    <citation type="submission" date="2021-12" db="EMBL/GenBank/DDBJ databases">
        <title>Convergent genome expansion in fungi linked to evolution of root-endophyte symbiosis.</title>
        <authorList>
            <consortium name="DOE Joint Genome Institute"/>
            <person name="Ke Y.-H."/>
            <person name="Bonito G."/>
            <person name="Liao H.-L."/>
            <person name="Looney B."/>
            <person name="Rojas-Flechas A."/>
            <person name="Nash J."/>
            <person name="Hameed K."/>
            <person name="Schadt C."/>
            <person name="Martin F."/>
            <person name="Crous P.W."/>
            <person name="Miettinen O."/>
            <person name="Magnuson J.K."/>
            <person name="Labbe J."/>
            <person name="Jacobson D."/>
            <person name="Doktycz M.J."/>
            <person name="Veneault-Fourrey C."/>
            <person name="Kuo A."/>
            <person name="Mondo S."/>
            <person name="Calhoun S."/>
            <person name="Riley R."/>
            <person name="Ohm R."/>
            <person name="LaButti K."/>
            <person name="Andreopoulos B."/>
            <person name="Pangilinan J."/>
            <person name="Nolan M."/>
            <person name="Tritt A."/>
            <person name="Clum A."/>
            <person name="Lipzen A."/>
            <person name="Daum C."/>
            <person name="Barry K."/>
            <person name="Grigoriev I.V."/>
            <person name="Vilgalys R."/>
        </authorList>
    </citation>
    <scope>NUCLEOTIDE SEQUENCE</scope>
    <source>
        <strain evidence="3">PMI_201</strain>
    </source>
</reference>
<proteinExistence type="inferred from homology"/>
<accession>A0AAD4KWJ1</accession>
<evidence type="ECO:0000313" key="4">
    <source>
        <dbReference type="Proteomes" id="UP001201262"/>
    </source>
</evidence>
<dbReference type="Pfam" id="PF12697">
    <property type="entry name" value="Abhydrolase_6"/>
    <property type="match status" value="1"/>
</dbReference>
<dbReference type="GO" id="GO:0016787">
    <property type="term" value="F:hydrolase activity"/>
    <property type="evidence" value="ECO:0007669"/>
    <property type="project" value="UniProtKB-KW"/>
</dbReference>
<dbReference type="SUPFAM" id="SSF53474">
    <property type="entry name" value="alpha/beta-Hydrolases"/>
    <property type="match status" value="1"/>
</dbReference>
<keyword evidence="3" id="KW-0378">Hydrolase</keyword>
<dbReference type="AlphaFoldDB" id="A0AAD4KWJ1"/>
<comment type="caution">
    <text evidence="3">The sequence shown here is derived from an EMBL/GenBank/DDBJ whole genome shotgun (WGS) entry which is preliminary data.</text>
</comment>
<evidence type="ECO:0000256" key="1">
    <source>
        <dbReference type="ARBA" id="ARBA00038115"/>
    </source>
</evidence>
<sequence length="405" mass="45283">MSLIFPDGTFDFEFNRILAHARYRGSDFREVLSLVPKIKPGDFDSWHTAFVELAQRAEASAGAEPQGSHEYSRRVSYADRLFAASTYYRAADFFLHGNPDDPRINTLWDKQAACFDTALKHFGNGTRHLLKADSFSVPIIYFKAPVGVGPTGPKKTILIGNGFDGAMEEMLHVNGIAGLERGYNVILFEGPGQCTVRREQKKGFIHDWERVVTPVVDFALTLEEVDKEKIVLFGYSMSGQLAVRAAAYEHRLAATVAIDGVFDVGSAFKAPEELLKLYSSGEEEKFIQEFGTWMFDPSTPTPSRWIYQHGLWAFNVATPVELFDKLKAFTLEDSIDNVRCPVYVGDAQEDIFFQGQPEIMAERLGDKANLRLFTTVEGAGMHCQVGAASLLNADVFDWLERTFQG</sequence>
<dbReference type="InterPro" id="IPR000073">
    <property type="entry name" value="AB_hydrolase_1"/>
</dbReference>
<dbReference type="Proteomes" id="UP001201262">
    <property type="component" value="Unassembled WGS sequence"/>
</dbReference>